<sequence>MLKSKSNQPYAKPFLKWAGGKRGLIDQLFSKFPEDFNN</sequence>
<evidence type="ECO:0000313" key="2">
    <source>
        <dbReference type="Proteomes" id="UP000626656"/>
    </source>
</evidence>
<accession>A0ABM8MCS3</accession>
<gene>
    <name evidence="1" type="ORF">AZO1586I_2667</name>
</gene>
<dbReference type="EMBL" id="CAHJWF010000608">
    <property type="protein sequence ID" value="CAB5508392.1"/>
    <property type="molecule type" value="Genomic_DNA"/>
</dbReference>
<dbReference type="InterPro" id="IPR029063">
    <property type="entry name" value="SAM-dependent_MTases_sf"/>
</dbReference>
<dbReference type="Gene3D" id="3.40.50.150">
    <property type="entry name" value="Vaccinia Virus protein VP39"/>
    <property type="match status" value="1"/>
</dbReference>
<name>A0ABM8MCS3_9GAMM</name>
<evidence type="ECO:0008006" key="3">
    <source>
        <dbReference type="Google" id="ProtNLM"/>
    </source>
</evidence>
<proteinExistence type="predicted"/>
<evidence type="ECO:0000313" key="1">
    <source>
        <dbReference type="EMBL" id="CAB5508392.1"/>
    </source>
</evidence>
<keyword evidence="2" id="KW-1185">Reference proteome</keyword>
<dbReference type="Proteomes" id="UP000626656">
    <property type="component" value="Unassembled WGS sequence"/>
</dbReference>
<organism evidence="1 2">
    <name type="scientific">Bathymodiolus thermophilus thioautotrophic gill symbiont</name>
    <dbReference type="NCBI Taxonomy" id="2360"/>
    <lineage>
        <taxon>Bacteria</taxon>
        <taxon>Pseudomonadati</taxon>
        <taxon>Pseudomonadota</taxon>
        <taxon>Gammaproteobacteria</taxon>
        <taxon>sulfur-oxidizing symbionts</taxon>
    </lineage>
</organism>
<comment type="caution">
    <text evidence="1">The sequence shown here is derived from an EMBL/GenBank/DDBJ whole genome shotgun (WGS) entry which is preliminary data.</text>
</comment>
<reference evidence="1 2" key="1">
    <citation type="submission" date="2020-05" db="EMBL/GenBank/DDBJ databases">
        <authorList>
            <person name="Petersen J."/>
            <person name="Sayavedra L."/>
        </authorList>
    </citation>
    <scope>NUCLEOTIDE SEQUENCE [LARGE SCALE GENOMIC DNA]</scope>
    <source>
        <strain evidence="1">B azoricus SOX ET2 1586I</strain>
    </source>
</reference>
<protein>
    <recommendedName>
        <fullName evidence="3">DNA adenine methylase</fullName>
    </recommendedName>
</protein>